<organism evidence="3">
    <name type="scientific">Naegleria gruberi</name>
    <name type="common">Amoeba</name>
    <dbReference type="NCBI Taxonomy" id="5762"/>
    <lineage>
        <taxon>Eukaryota</taxon>
        <taxon>Discoba</taxon>
        <taxon>Heterolobosea</taxon>
        <taxon>Tetramitia</taxon>
        <taxon>Eutetramitia</taxon>
        <taxon>Vahlkampfiidae</taxon>
        <taxon>Naegleria</taxon>
    </lineage>
</organism>
<dbReference type="GeneID" id="8853791"/>
<name>D2VI93_NAEGR</name>
<protein>
    <submittedName>
        <fullName evidence="2">Predicted protein</fullName>
    </submittedName>
</protein>
<feature type="domain" description="DUF4116" evidence="1">
    <location>
        <begin position="427"/>
        <end position="469"/>
    </location>
</feature>
<gene>
    <name evidence="2" type="ORF">NAEGRDRAFT_49771</name>
</gene>
<dbReference type="EMBL" id="GG738873">
    <property type="protein sequence ID" value="EFC43556.1"/>
    <property type="molecule type" value="Genomic_DNA"/>
</dbReference>
<keyword evidence="3" id="KW-1185">Reference proteome</keyword>
<reference evidence="2 3" key="1">
    <citation type="journal article" date="2010" name="Cell">
        <title>The genome of Naegleria gruberi illuminates early eukaryotic versatility.</title>
        <authorList>
            <person name="Fritz-Laylin L.K."/>
            <person name="Prochnik S.E."/>
            <person name="Ginger M.L."/>
            <person name="Dacks J.B."/>
            <person name="Carpenter M.L."/>
            <person name="Field M.C."/>
            <person name="Kuo A."/>
            <person name="Paredez A."/>
            <person name="Chapman J."/>
            <person name="Pham J."/>
            <person name="Shu S."/>
            <person name="Neupane R."/>
            <person name="Cipriano M."/>
            <person name="Mancuso J."/>
            <person name="Tu H."/>
            <person name="Salamov A."/>
            <person name="Lindquist E."/>
            <person name="Shapiro H."/>
            <person name="Lucas S."/>
            <person name="Grigoriev I.V."/>
            <person name="Cande W.Z."/>
            <person name="Fulton C."/>
            <person name="Rokhsar D.S."/>
            <person name="Dawson S.C."/>
        </authorList>
    </citation>
    <scope>NUCLEOTIDE SEQUENCE [LARGE SCALE GENOMIC DNA]</scope>
    <source>
        <strain evidence="2 3">NEG-M</strain>
    </source>
</reference>
<sequence>MSSCVLIITQSSSLHGLGDDSEVEDHLEFLTSLLKGKFSNQQKGKKKWLENRLDRMSGMVFEGFIPIEWMKETDMILNLIKNQKITPTVVIPRFIMYNRRVALELFKNRICMVDDIPGELLDDREFLLDCISLDPKILLFFDCDEDFNVEIVSRHRRAILFVSKDLIHSQSFIEKVSKVDKYLGMNLPDCNLNSETPYSLRNNKEFVLAALLLNGRALEFVSDELKNDFDVMVQALAEIYAIKHIPHCFQDLELMKQLIMKRNSVLELAPFTLIDNKEFIIELMRKDGMLIYYASHRLRMDRDVVLAAVSQNSEALTYVPNEFVVDKEILIEAANHKQNQSFLYLASDNLKSDREFVLEIVKKQGLALQYVHPSLQSDKVIVKEALASIEESFMYASSALREDTGFIVELVKEGYPSVLEYAAIDVDRDMAMSLIKINGHCLKYLQRLYPDEEMEKEAVKQNGFAFEYSDLLFEERMNHFYYGARI</sequence>
<feature type="domain" description="DUF4116" evidence="1">
    <location>
        <begin position="276"/>
        <end position="323"/>
    </location>
</feature>
<feature type="domain" description="DUF4116" evidence="1">
    <location>
        <begin position="326"/>
        <end position="376"/>
    </location>
</feature>
<dbReference type="AlphaFoldDB" id="D2VI93"/>
<dbReference type="Pfam" id="PF13475">
    <property type="entry name" value="DUF4116"/>
    <property type="match status" value="4"/>
</dbReference>
<dbReference type="InterPro" id="IPR025197">
    <property type="entry name" value="DUF4116"/>
</dbReference>
<evidence type="ECO:0000259" key="1">
    <source>
        <dbReference type="Pfam" id="PF13475"/>
    </source>
</evidence>
<dbReference type="KEGG" id="ngr:NAEGRDRAFT_49771"/>
<feature type="domain" description="DUF4116" evidence="1">
    <location>
        <begin position="203"/>
        <end position="246"/>
    </location>
</feature>
<evidence type="ECO:0000313" key="3">
    <source>
        <dbReference type="Proteomes" id="UP000006671"/>
    </source>
</evidence>
<accession>D2VI93</accession>
<evidence type="ECO:0000313" key="2">
    <source>
        <dbReference type="EMBL" id="EFC43556.1"/>
    </source>
</evidence>
<dbReference type="VEuPathDB" id="AmoebaDB:NAEGRDRAFT_49771"/>
<dbReference type="RefSeq" id="XP_002676300.1">
    <property type="nucleotide sequence ID" value="XM_002676254.1"/>
</dbReference>
<dbReference type="Proteomes" id="UP000006671">
    <property type="component" value="Unassembled WGS sequence"/>
</dbReference>
<dbReference type="InParanoid" id="D2VI93"/>
<proteinExistence type="predicted"/>